<organism evidence="1 2">
    <name type="scientific">Candidatus Bilophila faecipullorum</name>
    <dbReference type="NCBI Taxonomy" id="2838482"/>
    <lineage>
        <taxon>Bacteria</taxon>
        <taxon>Pseudomonadati</taxon>
        <taxon>Thermodesulfobacteriota</taxon>
        <taxon>Desulfovibrionia</taxon>
        <taxon>Desulfovibrionales</taxon>
        <taxon>Desulfovibrionaceae</taxon>
        <taxon>Bilophila</taxon>
    </lineage>
</organism>
<gene>
    <name evidence="1" type="ORF">H9874_00925</name>
</gene>
<accession>A0A9D1QYL5</accession>
<reference evidence="1" key="2">
    <citation type="submission" date="2021-04" db="EMBL/GenBank/DDBJ databases">
        <authorList>
            <person name="Gilroy R."/>
        </authorList>
    </citation>
    <scope>NUCLEOTIDE SEQUENCE</scope>
    <source>
        <strain evidence="1">ChiSxjej5B17-1746</strain>
    </source>
</reference>
<name>A0A9D1QYL5_9BACT</name>
<dbReference type="EMBL" id="DXGI01000030">
    <property type="protein sequence ID" value="HIW77695.1"/>
    <property type="molecule type" value="Genomic_DNA"/>
</dbReference>
<evidence type="ECO:0000313" key="2">
    <source>
        <dbReference type="Proteomes" id="UP000824264"/>
    </source>
</evidence>
<dbReference type="Proteomes" id="UP000824264">
    <property type="component" value="Unassembled WGS sequence"/>
</dbReference>
<reference evidence="1" key="1">
    <citation type="journal article" date="2021" name="PeerJ">
        <title>Extensive microbial diversity within the chicken gut microbiome revealed by metagenomics and culture.</title>
        <authorList>
            <person name="Gilroy R."/>
            <person name="Ravi A."/>
            <person name="Getino M."/>
            <person name="Pursley I."/>
            <person name="Horton D.L."/>
            <person name="Alikhan N.F."/>
            <person name="Baker D."/>
            <person name="Gharbi K."/>
            <person name="Hall N."/>
            <person name="Watson M."/>
            <person name="Adriaenssens E.M."/>
            <person name="Foster-Nyarko E."/>
            <person name="Jarju S."/>
            <person name="Secka A."/>
            <person name="Antonio M."/>
            <person name="Oren A."/>
            <person name="Chaudhuri R.R."/>
            <person name="La Ragione R."/>
            <person name="Hildebrand F."/>
            <person name="Pallen M.J."/>
        </authorList>
    </citation>
    <scope>NUCLEOTIDE SEQUENCE</scope>
    <source>
        <strain evidence="1">ChiSxjej5B17-1746</strain>
    </source>
</reference>
<dbReference type="AlphaFoldDB" id="A0A9D1QYL5"/>
<dbReference type="InterPro" id="IPR005564">
    <property type="entry name" value="Major_capsid_GpE"/>
</dbReference>
<protein>
    <submittedName>
        <fullName evidence="1">Major capsid protein</fullName>
    </submittedName>
</protein>
<proteinExistence type="predicted"/>
<sequence>MPMQQYPTVFDCTEMTAAVNKLPALPVYFRRLFEVKGVKTTTVSLDIMKGRIVLVSDSERNTAPESLAGRGAKREWKHISCAHLAMSDTLAPEDLQDVRAFGSNEPISAAEVYNDKMQQLKNNLTATMEFHRLGAVKGVVLDADGTNVLHDIFQTFDVTKKTQDITFPKTAADDANPILTSILKAKRHVERGMGGTPFGHIECVIGSDAYDMLTSHKLVRKYFEDWLAHRQDFGDNDYRKRGFTYGGLTFVERSDVVGGQTLVEDKKGHVYPVGPGLFKQFHAPADWMETVNTMGLEYYSRMDVKPKGRGVDIEVQSNPLTLCTYPEALVELTFKAA</sequence>
<dbReference type="Pfam" id="PF03864">
    <property type="entry name" value="Phage_cap_E"/>
    <property type="match status" value="1"/>
</dbReference>
<evidence type="ECO:0000313" key="1">
    <source>
        <dbReference type="EMBL" id="HIW77695.1"/>
    </source>
</evidence>
<comment type="caution">
    <text evidence="1">The sequence shown here is derived from an EMBL/GenBank/DDBJ whole genome shotgun (WGS) entry which is preliminary data.</text>
</comment>